<dbReference type="Pfam" id="PF03222">
    <property type="entry name" value="Trp_Tyr_perm"/>
    <property type="match status" value="1"/>
</dbReference>
<gene>
    <name evidence="9" type="ORF">A2390_00845</name>
</gene>
<proteinExistence type="predicted"/>
<dbReference type="InterPro" id="IPR018227">
    <property type="entry name" value="Amino_acid_transport_2"/>
</dbReference>
<dbReference type="PANTHER" id="PTHR22950">
    <property type="entry name" value="AMINO ACID TRANSPORTER"/>
    <property type="match status" value="1"/>
</dbReference>
<keyword evidence="2" id="KW-0813">Transport</keyword>
<feature type="transmembrane region" description="Helical" evidence="8">
    <location>
        <begin position="124"/>
        <end position="141"/>
    </location>
</feature>
<keyword evidence="6 8" id="KW-1133">Transmembrane helix</keyword>
<dbReference type="EMBL" id="MHLE01000038">
    <property type="protein sequence ID" value="OGZ02223.1"/>
    <property type="molecule type" value="Genomic_DNA"/>
</dbReference>
<feature type="transmembrane region" description="Helical" evidence="8">
    <location>
        <begin position="180"/>
        <end position="202"/>
    </location>
</feature>
<dbReference type="GO" id="GO:0005886">
    <property type="term" value="C:plasma membrane"/>
    <property type="evidence" value="ECO:0007669"/>
    <property type="project" value="UniProtKB-SubCell"/>
</dbReference>
<protein>
    <recommendedName>
        <fullName evidence="11">Amino acid transporter transmembrane domain-containing protein</fullName>
    </recommendedName>
</protein>
<dbReference type="AlphaFoldDB" id="A0A1G2CLE0"/>
<reference evidence="9 10" key="1">
    <citation type="journal article" date="2016" name="Nat. Commun.">
        <title>Thousands of microbial genomes shed light on interconnected biogeochemical processes in an aquifer system.</title>
        <authorList>
            <person name="Anantharaman K."/>
            <person name="Brown C.T."/>
            <person name="Hug L.A."/>
            <person name="Sharon I."/>
            <person name="Castelle C.J."/>
            <person name="Probst A.J."/>
            <person name="Thomas B.C."/>
            <person name="Singh A."/>
            <person name="Wilkins M.J."/>
            <person name="Karaoz U."/>
            <person name="Brodie E.L."/>
            <person name="Williams K.H."/>
            <person name="Hubbard S.S."/>
            <person name="Banfield J.F."/>
        </authorList>
    </citation>
    <scope>NUCLEOTIDE SEQUENCE [LARGE SCALE GENOMIC DNA]</scope>
</reference>
<keyword evidence="7 8" id="KW-0472">Membrane</keyword>
<feature type="transmembrane region" description="Helical" evidence="8">
    <location>
        <begin position="262"/>
        <end position="286"/>
    </location>
</feature>
<evidence type="ECO:0000256" key="1">
    <source>
        <dbReference type="ARBA" id="ARBA00004429"/>
    </source>
</evidence>
<evidence type="ECO:0000313" key="9">
    <source>
        <dbReference type="EMBL" id="OGZ02223.1"/>
    </source>
</evidence>
<feature type="transmembrane region" description="Helical" evidence="8">
    <location>
        <begin position="40"/>
        <end position="64"/>
    </location>
</feature>
<evidence type="ECO:0000256" key="5">
    <source>
        <dbReference type="ARBA" id="ARBA00022692"/>
    </source>
</evidence>
<name>A0A1G2CLE0_9BACT</name>
<evidence type="ECO:0000256" key="4">
    <source>
        <dbReference type="ARBA" id="ARBA00022519"/>
    </source>
</evidence>
<feature type="transmembrane region" description="Helical" evidence="8">
    <location>
        <begin position="298"/>
        <end position="318"/>
    </location>
</feature>
<dbReference type="Gene3D" id="1.20.1740.10">
    <property type="entry name" value="Amino acid/polyamine transporter I"/>
    <property type="match status" value="1"/>
</dbReference>
<feature type="transmembrane region" description="Helical" evidence="8">
    <location>
        <begin position="363"/>
        <end position="382"/>
    </location>
</feature>
<feature type="transmembrane region" description="Helical" evidence="8">
    <location>
        <begin position="12"/>
        <end position="34"/>
    </location>
</feature>
<keyword evidence="5 8" id="KW-0812">Transmembrane</keyword>
<evidence type="ECO:0000256" key="2">
    <source>
        <dbReference type="ARBA" id="ARBA00022448"/>
    </source>
</evidence>
<evidence type="ECO:0000256" key="3">
    <source>
        <dbReference type="ARBA" id="ARBA00022475"/>
    </source>
</evidence>
<evidence type="ECO:0000313" key="10">
    <source>
        <dbReference type="Proteomes" id="UP000178599"/>
    </source>
</evidence>
<feature type="transmembrane region" description="Helical" evidence="8">
    <location>
        <begin position="148"/>
        <end position="168"/>
    </location>
</feature>
<evidence type="ECO:0000256" key="6">
    <source>
        <dbReference type="ARBA" id="ARBA00022989"/>
    </source>
</evidence>
<evidence type="ECO:0000256" key="7">
    <source>
        <dbReference type="ARBA" id="ARBA00023136"/>
    </source>
</evidence>
<feature type="transmembrane region" description="Helical" evidence="8">
    <location>
        <begin position="85"/>
        <end position="108"/>
    </location>
</feature>
<feature type="transmembrane region" description="Helical" evidence="8">
    <location>
        <begin position="324"/>
        <end position="343"/>
    </location>
</feature>
<evidence type="ECO:0008006" key="11">
    <source>
        <dbReference type="Google" id="ProtNLM"/>
    </source>
</evidence>
<accession>A0A1G2CLE0</accession>
<comment type="caution">
    <text evidence="9">The sequence shown here is derived from an EMBL/GenBank/DDBJ whole genome shotgun (WGS) entry which is preliminary data.</text>
</comment>
<sequence>MKYLKLSFYKKFVLPVSLLASTIIGAGVFSLPYFVSLAGFITGVFYIATSVLIFYFLHTMYADIILRNREKFKFAGYAEKYFGKIGFWLSIGAAIVGGVMTLMVYLILAESFLKIIFPEGEEKIFILLFWVLGSAAIFLSIKKMARFEFAITTVMAILFFFIFSMGFTNEVKKIIEIPSVNWALFFLPFGPFLFSFSGRAAVPALIEYYKENKISFVGFKKVIFWGTVVPAVAYLAFIIGALKMGGGLMENPLAWITTLPYFVSALISLTGLLSILSSYFVIGLSIKEIMEMDLNIKTRVADIAVIFLPVFLICLGFNNFFRIVSIAGGVFLALEGAIISAVWIKMEKKGMVPYLFARRGVNLAAAIFLFVIFVLGIVYSAIYY</sequence>
<comment type="subcellular location">
    <subcellularLocation>
        <location evidence="1">Cell inner membrane</location>
        <topology evidence="1">Multi-pass membrane protein</topology>
    </subcellularLocation>
</comment>
<keyword evidence="4" id="KW-0997">Cell inner membrane</keyword>
<keyword evidence="3" id="KW-1003">Cell membrane</keyword>
<feature type="transmembrane region" description="Helical" evidence="8">
    <location>
        <begin position="222"/>
        <end position="242"/>
    </location>
</feature>
<evidence type="ECO:0000256" key="8">
    <source>
        <dbReference type="SAM" id="Phobius"/>
    </source>
</evidence>
<dbReference type="Proteomes" id="UP000178599">
    <property type="component" value="Unassembled WGS sequence"/>
</dbReference>
<dbReference type="GO" id="GO:0015179">
    <property type="term" value="F:L-amino acid transmembrane transporter activity"/>
    <property type="evidence" value="ECO:0007669"/>
    <property type="project" value="TreeGrafter"/>
</dbReference>
<organism evidence="9 10">
    <name type="scientific">Candidatus Liptonbacteria bacterium RIFOXYB1_FULL_36_10</name>
    <dbReference type="NCBI Taxonomy" id="1798654"/>
    <lineage>
        <taxon>Bacteria</taxon>
        <taxon>Candidatus Liptoniibacteriota</taxon>
    </lineage>
</organism>